<dbReference type="Proteomes" id="UP000005380">
    <property type="component" value="Chromosome"/>
</dbReference>
<dbReference type="InterPro" id="IPR058248">
    <property type="entry name" value="Lxx211020-like"/>
</dbReference>
<dbReference type="OrthoDB" id="9796962at2"/>
<dbReference type="eggNOG" id="COG2847">
    <property type="taxonomic scope" value="Bacteria"/>
</dbReference>
<feature type="signal peptide" evidence="1">
    <location>
        <begin position="1"/>
        <end position="25"/>
    </location>
</feature>
<dbReference type="KEGG" id="tao:THIAE_03550"/>
<dbReference type="PANTHER" id="PTHR36302">
    <property type="entry name" value="BLR7088 PROTEIN"/>
    <property type="match status" value="1"/>
</dbReference>
<name>W0DVG7_9GAMM</name>
<dbReference type="SUPFAM" id="SSF110087">
    <property type="entry name" value="DR1885-like metal-binding protein"/>
    <property type="match status" value="1"/>
</dbReference>
<dbReference type="InParanoid" id="W0DVG7"/>
<evidence type="ECO:0008006" key="4">
    <source>
        <dbReference type="Google" id="ProtNLM"/>
    </source>
</evidence>
<dbReference type="RefSeq" id="WP_006459245.1">
    <property type="nucleotide sequence ID" value="NZ_CP007030.1"/>
</dbReference>
<feature type="chain" id="PRO_5004787091" description="Copper chaperone PCu(A)C" evidence="1">
    <location>
        <begin position="26"/>
        <end position="167"/>
    </location>
</feature>
<dbReference type="HOGENOM" id="CLU_100939_2_2_6"/>
<reference evidence="2 3" key="1">
    <citation type="submission" date="2013-12" db="EMBL/GenBank/DDBJ databases">
        <authorList>
            <consortium name="DOE Joint Genome Institute"/>
            <person name="Kappler U."/>
            <person name="Huntemann M."/>
            <person name="Han J."/>
            <person name="Chen A."/>
            <person name="Kyrpides N."/>
            <person name="Mavromatis K."/>
            <person name="Markowitz V."/>
            <person name="Palaniappan K."/>
            <person name="Ivanova N."/>
            <person name="Schaumberg A."/>
            <person name="Pati A."/>
            <person name="Liolios K."/>
            <person name="Nordberg H.P."/>
            <person name="Cantor M.N."/>
            <person name="Hua S.X."/>
            <person name="Woyke T."/>
        </authorList>
    </citation>
    <scope>NUCLEOTIDE SEQUENCE [LARGE SCALE GENOMIC DNA]</scope>
    <source>
        <strain evidence="3">AL2</strain>
    </source>
</reference>
<organism evidence="2 3">
    <name type="scientific">Thiomicrospira aerophila AL3</name>
    <dbReference type="NCBI Taxonomy" id="717772"/>
    <lineage>
        <taxon>Bacteria</taxon>
        <taxon>Pseudomonadati</taxon>
        <taxon>Pseudomonadota</taxon>
        <taxon>Gammaproteobacteria</taxon>
        <taxon>Thiotrichales</taxon>
        <taxon>Piscirickettsiaceae</taxon>
        <taxon>Thiomicrospira</taxon>
    </lineage>
</organism>
<evidence type="ECO:0000256" key="1">
    <source>
        <dbReference type="SAM" id="SignalP"/>
    </source>
</evidence>
<proteinExistence type="predicted"/>
<accession>W0DVG7</accession>
<dbReference type="Pfam" id="PF04314">
    <property type="entry name" value="PCuAC"/>
    <property type="match status" value="1"/>
</dbReference>
<evidence type="ECO:0000313" key="2">
    <source>
        <dbReference type="EMBL" id="AHF00984.1"/>
    </source>
</evidence>
<sequence>MTIYLRHATFALAGLLLASSFSVMANQAAQLEIDDPYVREMPPMAPATGAFMTLINTGDEAIAVVRAQSDAANTVELHTHINDGGVMRMREIPEIAIDPMGQAELKPGGLHVMLIGPTRALTEGDLVDITLVMADGSEKTLQAPVRKIMGMGMGQGHQGGHGMHRHH</sequence>
<protein>
    <recommendedName>
        <fullName evidence="4">Copper chaperone PCu(A)C</fullName>
    </recommendedName>
</protein>
<dbReference type="EMBL" id="CP007030">
    <property type="protein sequence ID" value="AHF00984.1"/>
    <property type="molecule type" value="Genomic_DNA"/>
</dbReference>
<dbReference type="Gene3D" id="2.60.40.1890">
    <property type="entry name" value="PCu(A)C copper chaperone"/>
    <property type="match status" value="1"/>
</dbReference>
<keyword evidence="1" id="KW-0732">Signal</keyword>
<dbReference type="InterPro" id="IPR007410">
    <property type="entry name" value="LpqE-like"/>
</dbReference>
<dbReference type="PANTHER" id="PTHR36302:SF1">
    <property type="entry name" value="COPPER CHAPERONE PCU(A)C"/>
    <property type="match status" value="1"/>
</dbReference>
<dbReference type="InterPro" id="IPR036182">
    <property type="entry name" value="PCuAC_sf"/>
</dbReference>
<dbReference type="STRING" id="717772.THIAE_03550"/>
<dbReference type="AlphaFoldDB" id="W0DVG7"/>
<evidence type="ECO:0000313" key="3">
    <source>
        <dbReference type="Proteomes" id="UP000005380"/>
    </source>
</evidence>
<keyword evidence="3" id="KW-1185">Reference proteome</keyword>
<gene>
    <name evidence="2" type="ORF">THIAE_03550</name>
</gene>